<dbReference type="EMBL" id="DQID01000144">
    <property type="protein sequence ID" value="HCT14213.1"/>
    <property type="molecule type" value="Genomic_DNA"/>
</dbReference>
<protein>
    <submittedName>
        <fullName evidence="2">Uncharacterized protein</fullName>
    </submittedName>
</protein>
<dbReference type="Proteomes" id="UP000261739">
    <property type="component" value="Unassembled WGS sequence"/>
</dbReference>
<dbReference type="STRING" id="863239.GCA_000213935_01934"/>
<accession>A0A3D4SY51</accession>
<sequence length="182" mass="18585">FAALHQPGVRRRVLIGVPGHLLRRIPFAAAGCGLLARPVDGVPAGLHAVPADTAAVAAVALPGWILGTDEADRTIGVNLPPGATVLVTGTGAAALARTWSATGRRGADVAEIPTGTAGWEDVWRSAWHPQRCRLIVDESGVCGGGPVPVPVDLTVRLGGGATGATGTATVDDRPFRPLPLRR</sequence>
<evidence type="ECO:0000256" key="1">
    <source>
        <dbReference type="SAM" id="MobiDB-lite"/>
    </source>
</evidence>
<dbReference type="AlphaFoldDB" id="A0A3D4SY51"/>
<proteinExistence type="predicted"/>
<gene>
    <name evidence="2" type="ORF">DIW82_05290</name>
</gene>
<evidence type="ECO:0000313" key="3">
    <source>
        <dbReference type="Proteomes" id="UP000261739"/>
    </source>
</evidence>
<name>A0A3D4SY51_9CORY</name>
<reference evidence="2 3" key="1">
    <citation type="journal article" date="2018" name="Nat. Biotechnol.">
        <title>A standardized bacterial taxonomy based on genome phylogeny substantially revises the tree of life.</title>
        <authorList>
            <person name="Parks D.H."/>
            <person name="Chuvochina M."/>
            <person name="Waite D.W."/>
            <person name="Rinke C."/>
            <person name="Skarshewski A."/>
            <person name="Chaumeil P.A."/>
            <person name="Hugenholtz P."/>
        </authorList>
    </citation>
    <scope>NUCLEOTIDE SEQUENCE [LARGE SCALE GENOMIC DNA]</scope>
    <source>
        <strain evidence="2">UBA11247</strain>
    </source>
</reference>
<feature type="region of interest" description="Disordered" evidence="1">
    <location>
        <begin position="160"/>
        <end position="182"/>
    </location>
</feature>
<organism evidence="2 3">
    <name type="scientific">Corynebacterium nuruki</name>
    <dbReference type="NCBI Taxonomy" id="1032851"/>
    <lineage>
        <taxon>Bacteria</taxon>
        <taxon>Bacillati</taxon>
        <taxon>Actinomycetota</taxon>
        <taxon>Actinomycetes</taxon>
        <taxon>Mycobacteriales</taxon>
        <taxon>Corynebacteriaceae</taxon>
        <taxon>Corynebacterium</taxon>
    </lineage>
</organism>
<feature type="non-terminal residue" evidence="2">
    <location>
        <position position="1"/>
    </location>
</feature>
<comment type="caution">
    <text evidence="2">The sequence shown here is derived from an EMBL/GenBank/DDBJ whole genome shotgun (WGS) entry which is preliminary data.</text>
</comment>
<evidence type="ECO:0000313" key="2">
    <source>
        <dbReference type="EMBL" id="HCT14213.1"/>
    </source>
</evidence>